<dbReference type="AlphaFoldDB" id="A0A382ZVW2"/>
<feature type="non-terminal residue" evidence="1">
    <location>
        <position position="1"/>
    </location>
</feature>
<organism evidence="1">
    <name type="scientific">marine metagenome</name>
    <dbReference type="NCBI Taxonomy" id="408172"/>
    <lineage>
        <taxon>unclassified sequences</taxon>
        <taxon>metagenomes</taxon>
        <taxon>ecological metagenomes</taxon>
    </lineage>
</organism>
<proteinExistence type="predicted"/>
<reference evidence="1" key="1">
    <citation type="submission" date="2018-05" db="EMBL/GenBank/DDBJ databases">
        <authorList>
            <person name="Lanie J.A."/>
            <person name="Ng W.-L."/>
            <person name="Kazmierczak K.M."/>
            <person name="Andrzejewski T.M."/>
            <person name="Davidsen T.M."/>
            <person name="Wayne K.J."/>
            <person name="Tettelin H."/>
            <person name="Glass J.I."/>
            <person name="Rusch D."/>
            <person name="Podicherti R."/>
            <person name="Tsui H.-C.T."/>
            <person name="Winkler M.E."/>
        </authorList>
    </citation>
    <scope>NUCLEOTIDE SEQUENCE</scope>
</reference>
<name>A0A382ZVW2_9ZZZZ</name>
<sequence length="28" mass="3565">RTIWTNQRDYLRISYFQIHVFDYIVFAV</sequence>
<gene>
    <name evidence="1" type="ORF">METZ01_LOCUS452019</name>
</gene>
<accession>A0A382ZVW2</accession>
<evidence type="ECO:0000313" key="1">
    <source>
        <dbReference type="EMBL" id="SVD99165.1"/>
    </source>
</evidence>
<dbReference type="EMBL" id="UINC01186780">
    <property type="protein sequence ID" value="SVD99165.1"/>
    <property type="molecule type" value="Genomic_DNA"/>
</dbReference>
<protein>
    <submittedName>
        <fullName evidence="1">Uncharacterized protein</fullName>
    </submittedName>
</protein>